<protein>
    <recommendedName>
        <fullName evidence="5">DUF2933 domain-containing protein</fullName>
    </recommendedName>
</protein>
<dbReference type="KEGG" id="pfuw:KF707C_33530"/>
<reference evidence="3 4" key="2">
    <citation type="journal article" date="2017" name="Int. J. Syst. Evol. Microbiol.">
        <title>Pseudomonas furukawaii sp. nov., a polychlorinated biphenyl-degrading bacterium isolated from biphenyl-contaminated soil in Japan.</title>
        <authorList>
            <person name="Kimura N."/>
            <person name="Watanabe T."/>
            <person name="Suenaga H."/>
            <person name="Fujihara H."/>
            <person name="Futagami T."/>
            <person name="Goto M."/>
            <person name="Hanada S."/>
            <person name="Hirose J."/>
        </authorList>
    </citation>
    <scope>NUCLEOTIDE SEQUENCE [LARGE SCALE GENOMIC DNA]</scope>
    <source>
        <strain evidence="4">DSM 10086 / NBRC 110670 / KF707</strain>
    </source>
</reference>
<reference evidence="4" key="1">
    <citation type="submission" date="2015-05" db="EMBL/GenBank/DDBJ databases">
        <title>Draft genome sequencing of a biphenyl-degrading bacterium, Pseudomonas balearica KF707 (=NBRC110670).</title>
        <authorList>
            <person name="Kimura N."/>
            <person name="Hirose J."/>
            <person name="Watanabe T."/>
            <person name="Suenaga H."/>
            <person name="Fujihara H."/>
            <person name="Noguchi M."/>
            <person name="Hashimoto M."/>
            <person name="Shimodaira J."/>
            <person name="Tsuchikane K."/>
            <person name="Hosoyama A."/>
            <person name="Yamazoe A."/>
            <person name="Fujita N."/>
            <person name="Furukawa K."/>
        </authorList>
    </citation>
    <scope>NUCLEOTIDE SEQUENCE [LARGE SCALE GENOMIC DNA]</scope>
    <source>
        <strain evidence="4">DSM 10086 / NBRC 110670 / KF707</strain>
    </source>
</reference>
<feature type="transmembrane region" description="Helical" evidence="2">
    <location>
        <begin position="20"/>
        <end position="37"/>
    </location>
</feature>
<name>A0AAD1FG09_METFU</name>
<evidence type="ECO:0000313" key="3">
    <source>
        <dbReference type="EMBL" id="BAU75041.1"/>
    </source>
</evidence>
<dbReference type="Proteomes" id="UP000218554">
    <property type="component" value="Chromosome"/>
</dbReference>
<sequence>MLLVIALFYLAREHYGHVSLLLPYAILLLCPLMHLLGHHRGGHGRHGETDDTTKGGRSG</sequence>
<evidence type="ECO:0000313" key="4">
    <source>
        <dbReference type="Proteomes" id="UP000218554"/>
    </source>
</evidence>
<keyword evidence="4" id="KW-1185">Reference proteome</keyword>
<gene>
    <name evidence="3" type="ORF">KF707C_33530</name>
</gene>
<dbReference type="EMBL" id="AP014862">
    <property type="protein sequence ID" value="BAU75041.1"/>
    <property type="molecule type" value="Genomic_DNA"/>
</dbReference>
<evidence type="ECO:0000256" key="2">
    <source>
        <dbReference type="SAM" id="Phobius"/>
    </source>
</evidence>
<dbReference type="Pfam" id="PF11666">
    <property type="entry name" value="DUF2933"/>
    <property type="match status" value="1"/>
</dbReference>
<evidence type="ECO:0000256" key="1">
    <source>
        <dbReference type="SAM" id="MobiDB-lite"/>
    </source>
</evidence>
<keyword evidence="2" id="KW-0472">Membrane</keyword>
<accession>A0AAD1FG09</accession>
<evidence type="ECO:0008006" key="5">
    <source>
        <dbReference type="Google" id="ProtNLM"/>
    </source>
</evidence>
<proteinExistence type="predicted"/>
<organism evidence="3 4">
    <name type="scientific">Metapseudomonas furukawaii</name>
    <name type="common">Pseudomonas furukawaii</name>
    <dbReference type="NCBI Taxonomy" id="1149133"/>
    <lineage>
        <taxon>Bacteria</taxon>
        <taxon>Pseudomonadati</taxon>
        <taxon>Pseudomonadota</taxon>
        <taxon>Gammaproteobacteria</taxon>
        <taxon>Pseudomonadales</taxon>
        <taxon>Pseudomonadaceae</taxon>
        <taxon>Metapseudomonas</taxon>
    </lineage>
</organism>
<feature type="region of interest" description="Disordered" evidence="1">
    <location>
        <begin position="40"/>
        <end position="59"/>
    </location>
</feature>
<keyword evidence="2" id="KW-1133">Transmembrane helix</keyword>
<feature type="compositionally biased region" description="Basic and acidic residues" evidence="1">
    <location>
        <begin position="45"/>
        <end position="59"/>
    </location>
</feature>
<dbReference type="AlphaFoldDB" id="A0AAD1FG09"/>
<keyword evidence="2" id="KW-0812">Transmembrane</keyword>
<dbReference type="InterPro" id="IPR021682">
    <property type="entry name" value="DUF2933"/>
</dbReference>